<protein>
    <submittedName>
        <fullName evidence="5">Jerky protein-like protein</fullName>
    </submittedName>
</protein>
<dbReference type="InterPro" id="IPR004875">
    <property type="entry name" value="DDE_SF_endonuclease_dom"/>
</dbReference>
<dbReference type="PROSITE" id="PS51253">
    <property type="entry name" value="HTH_CENPB"/>
    <property type="match status" value="1"/>
</dbReference>
<sequence length="373" mass="43606">MNNKKRAHKTLCLLDKIKIIDEIKKGKSNKELANKYGVGRSTISDIKRKGYKLKRVSENASTKNLKLRQTLREGEFPEFEERLYSWFLRQRELQKILSREILCKKAKQMFKDRYGSGKIFNASYGWYQKFKKRYNIRCLKICGEKLSAQDDLVPAFIRKLKELQSSENLCDTQIYNADESALFWKLLPSQTLVHAKERSAPGGKMSKERVTFLCCANKTGDHKLRIMVVGKSKKRRSFKNLSPVEYYASKNGWMTSYIFSQWFQNSFVPQVKQYQTENNLDQRALLIIDNAPCHPTELAYENYKCLFLSPNCTSLIQPMDQNAIRITKLYYKKSFLCHIMGGGGYYDKSLKSFTLKDACIFLKHAWNKVREEV</sequence>
<reference evidence="5" key="1">
    <citation type="journal article" date="2014" name="BMC Genomics">
        <title>Characterizing the developmental transcriptome of the oriental fruit fly, Bactrocera dorsalis (Diptera: Tephritidae) through comparative genomic analysis with Drosophila melanogaster utilizing modENCODE datasets.</title>
        <authorList>
            <person name="Geib S.M."/>
            <person name="Calla B."/>
            <person name="Hall B."/>
            <person name="Hou S."/>
            <person name="Manoukis N.C."/>
        </authorList>
    </citation>
    <scope>NUCLEOTIDE SEQUENCE</scope>
    <source>
        <strain evidence="5">Punador</strain>
    </source>
</reference>
<dbReference type="InterPro" id="IPR006600">
    <property type="entry name" value="HTH_CenpB_DNA-bd_dom"/>
</dbReference>
<keyword evidence="2" id="KW-0238">DNA-binding</keyword>
<dbReference type="InterPro" id="IPR009057">
    <property type="entry name" value="Homeodomain-like_sf"/>
</dbReference>
<comment type="subcellular location">
    <subcellularLocation>
        <location evidence="1">Nucleus</location>
    </subcellularLocation>
</comment>
<evidence type="ECO:0000256" key="1">
    <source>
        <dbReference type="ARBA" id="ARBA00004123"/>
    </source>
</evidence>
<dbReference type="Gene3D" id="3.30.420.10">
    <property type="entry name" value="Ribonuclease H-like superfamily/Ribonuclease H"/>
    <property type="match status" value="1"/>
</dbReference>
<dbReference type="Pfam" id="PF03221">
    <property type="entry name" value="HTH_Tnp_Tc5"/>
    <property type="match status" value="1"/>
</dbReference>
<evidence type="ECO:0000259" key="4">
    <source>
        <dbReference type="PROSITE" id="PS51253"/>
    </source>
</evidence>
<evidence type="ECO:0000313" key="5">
    <source>
        <dbReference type="EMBL" id="JAC57030.1"/>
    </source>
</evidence>
<proteinExistence type="predicted"/>
<evidence type="ECO:0000256" key="3">
    <source>
        <dbReference type="ARBA" id="ARBA00023242"/>
    </source>
</evidence>
<organism evidence="5">
    <name type="scientific">Bactrocera dorsalis</name>
    <name type="common">Oriental fruit fly</name>
    <name type="synonym">Dacus dorsalis</name>
    <dbReference type="NCBI Taxonomy" id="27457"/>
    <lineage>
        <taxon>Eukaryota</taxon>
        <taxon>Metazoa</taxon>
        <taxon>Ecdysozoa</taxon>
        <taxon>Arthropoda</taxon>
        <taxon>Hexapoda</taxon>
        <taxon>Insecta</taxon>
        <taxon>Pterygota</taxon>
        <taxon>Neoptera</taxon>
        <taxon>Endopterygota</taxon>
        <taxon>Diptera</taxon>
        <taxon>Brachycera</taxon>
        <taxon>Muscomorpha</taxon>
        <taxon>Tephritoidea</taxon>
        <taxon>Tephritidae</taxon>
        <taxon>Bactrocera</taxon>
        <taxon>Bactrocera</taxon>
    </lineage>
</organism>
<evidence type="ECO:0000256" key="2">
    <source>
        <dbReference type="ARBA" id="ARBA00023125"/>
    </source>
</evidence>
<dbReference type="Gene3D" id="1.10.10.60">
    <property type="entry name" value="Homeodomain-like"/>
    <property type="match status" value="2"/>
</dbReference>
<feature type="domain" description="HTH CENPB-type" evidence="4">
    <location>
        <begin position="67"/>
        <end position="140"/>
    </location>
</feature>
<dbReference type="Pfam" id="PF04218">
    <property type="entry name" value="CENP-B_N"/>
    <property type="match status" value="1"/>
</dbReference>
<name>A0A034WS65_BACDO</name>
<dbReference type="InterPro" id="IPR050863">
    <property type="entry name" value="CenT-Element_Derived"/>
</dbReference>
<dbReference type="Pfam" id="PF03184">
    <property type="entry name" value="DDE_1"/>
    <property type="match status" value="1"/>
</dbReference>
<dbReference type="InterPro" id="IPR007889">
    <property type="entry name" value="HTH_Psq"/>
</dbReference>
<dbReference type="InterPro" id="IPR036397">
    <property type="entry name" value="RNaseH_sf"/>
</dbReference>
<dbReference type="PANTHER" id="PTHR19303:SF16">
    <property type="entry name" value="JERKY PROTEIN HOMOLOG-LIKE"/>
    <property type="match status" value="1"/>
</dbReference>
<dbReference type="GO" id="GO:0003677">
    <property type="term" value="F:DNA binding"/>
    <property type="evidence" value="ECO:0007669"/>
    <property type="project" value="UniProtKB-KW"/>
</dbReference>
<gene>
    <name evidence="5" type="primary">JERKL</name>
</gene>
<dbReference type="AlphaFoldDB" id="A0A034WS65"/>
<accession>A0A034WS65</accession>
<dbReference type="SUPFAM" id="SSF46689">
    <property type="entry name" value="Homeodomain-like"/>
    <property type="match status" value="2"/>
</dbReference>
<keyword evidence="3" id="KW-0539">Nucleus</keyword>
<dbReference type="EMBL" id="GAKP01001922">
    <property type="protein sequence ID" value="JAC57030.1"/>
    <property type="molecule type" value="Transcribed_RNA"/>
</dbReference>
<dbReference type="SMART" id="SM00674">
    <property type="entry name" value="CENPB"/>
    <property type="match status" value="1"/>
</dbReference>
<dbReference type="PANTHER" id="PTHR19303">
    <property type="entry name" value="TRANSPOSON"/>
    <property type="match status" value="1"/>
</dbReference>
<dbReference type="GO" id="GO:0005634">
    <property type="term" value="C:nucleus"/>
    <property type="evidence" value="ECO:0007669"/>
    <property type="project" value="UniProtKB-SubCell"/>
</dbReference>
<dbReference type="OrthoDB" id="125347at2759"/>